<evidence type="ECO:0000313" key="2">
    <source>
        <dbReference type="Proteomes" id="UP001501116"/>
    </source>
</evidence>
<organism evidence="1 2">
    <name type="scientific">Amycolatopsis minnesotensis</name>
    <dbReference type="NCBI Taxonomy" id="337894"/>
    <lineage>
        <taxon>Bacteria</taxon>
        <taxon>Bacillati</taxon>
        <taxon>Actinomycetota</taxon>
        <taxon>Actinomycetes</taxon>
        <taxon>Pseudonocardiales</taxon>
        <taxon>Pseudonocardiaceae</taxon>
        <taxon>Amycolatopsis</taxon>
    </lineage>
</organism>
<dbReference type="Proteomes" id="UP001501116">
    <property type="component" value="Unassembled WGS sequence"/>
</dbReference>
<keyword evidence="2" id="KW-1185">Reference proteome</keyword>
<proteinExistence type="predicted"/>
<dbReference type="EMBL" id="BAAANN010000072">
    <property type="protein sequence ID" value="GAA1993591.1"/>
    <property type="molecule type" value="Genomic_DNA"/>
</dbReference>
<evidence type="ECO:0000313" key="1">
    <source>
        <dbReference type="EMBL" id="GAA1993591.1"/>
    </source>
</evidence>
<comment type="caution">
    <text evidence="1">The sequence shown here is derived from an EMBL/GenBank/DDBJ whole genome shotgun (WGS) entry which is preliminary data.</text>
</comment>
<gene>
    <name evidence="1" type="ORF">GCM10009754_86150</name>
</gene>
<accession>A0ABN2SY84</accession>
<name>A0ABN2SY84_9PSEU</name>
<sequence length="85" mass="9423">MVGDVTSAELTDVLQQLVQTLRITEARTELCVSTVSEIDAELGQALRTVVADLRFGCVSVATLADFYHRALPPHQRSARPWRGRE</sequence>
<reference evidence="1 2" key="1">
    <citation type="journal article" date="2019" name="Int. J. Syst. Evol. Microbiol.">
        <title>The Global Catalogue of Microorganisms (GCM) 10K type strain sequencing project: providing services to taxonomists for standard genome sequencing and annotation.</title>
        <authorList>
            <consortium name="The Broad Institute Genomics Platform"/>
            <consortium name="The Broad Institute Genome Sequencing Center for Infectious Disease"/>
            <person name="Wu L."/>
            <person name="Ma J."/>
        </authorList>
    </citation>
    <scope>NUCLEOTIDE SEQUENCE [LARGE SCALE GENOMIC DNA]</scope>
    <source>
        <strain evidence="1 2">JCM 14545</strain>
    </source>
</reference>
<protein>
    <submittedName>
        <fullName evidence="1">Uncharacterized protein</fullName>
    </submittedName>
</protein>